<dbReference type="HOGENOM" id="CLU_000022_59_10_10"/>
<dbReference type="KEGG" id="scn:Solca_1657"/>
<dbReference type="PANTHER" id="PTHR43201">
    <property type="entry name" value="ACYL-COA SYNTHETASE"/>
    <property type="match status" value="1"/>
</dbReference>
<dbReference type="SUPFAM" id="SSF56801">
    <property type="entry name" value="Acetyl-CoA synthetase-like"/>
    <property type="match status" value="1"/>
</dbReference>
<keyword evidence="5" id="KW-1185">Reference proteome</keyword>
<gene>
    <name evidence="4" type="ordered locus">Solca_1657</name>
</gene>
<dbReference type="PANTHER" id="PTHR43201:SF5">
    <property type="entry name" value="MEDIUM-CHAIN ACYL-COA LIGASE ACSF2, MITOCHONDRIAL"/>
    <property type="match status" value="1"/>
</dbReference>
<dbReference type="Pfam" id="PF00501">
    <property type="entry name" value="AMP-binding"/>
    <property type="match status" value="1"/>
</dbReference>
<dbReference type="RefSeq" id="WP_014679950.1">
    <property type="nucleotide sequence ID" value="NC_017770.1"/>
</dbReference>
<evidence type="ECO:0000256" key="1">
    <source>
        <dbReference type="ARBA" id="ARBA00006432"/>
    </source>
</evidence>
<comment type="similarity">
    <text evidence="1">Belongs to the ATP-dependent AMP-binding enzyme family.</text>
</comment>
<dbReference type="Gene3D" id="3.40.50.12780">
    <property type="entry name" value="N-terminal domain of ligase-like"/>
    <property type="match status" value="1"/>
</dbReference>
<accession>H8KVV0</accession>
<dbReference type="Gene3D" id="3.30.300.30">
    <property type="match status" value="1"/>
</dbReference>
<protein>
    <submittedName>
        <fullName evidence="4">Acyl-CoA synthetase (AMP-forming)/AMP-acid ligase II</fullName>
    </submittedName>
</protein>
<name>H8KVV0_SOLCM</name>
<keyword evidence="2 4" id="KW-0436">Ligase</keyword>
<dbReference type="GO" id="GO:0006631">
    <property type="term" value="P:fatty acid metabolic process"/>
    <property type="evidence" value="ECO:0007669"/>
    <property type="project" value="TreeGrafter"/>
</dbReference>
<dbReference type="STRING" id="929556.Solca_1657"/>
<dbReference type="Proteomes" id="UP000007590">
    <property type="component" value="Chromosome"/>
</dbReference>
<dbReference type="InterPro" id="IPR042099">
    <property type="entry name" value="ANL_N_sf"/>
</dbReference>
<dbReference type="AlphaFoldDB" id="H8KVV0"/>
<organism evidence="4 5">
    <name type="scientific">Solitalea canadensis (strain ATCC 29591 / DSM 3403 / JCM 21819 / LMG 8368 / NBRC 15130 / NCIMB 12057 / USAM 9D)</name>
    <name type="common">Flexibacter canadensis</name>
    <dbReference type="NCBI Taxonomy" id="929556"/>
    <lineage>
        <taxon>Bacteria</taxon>
        <taxon>Pseudomonadati</taxon>
        <taxon>Bacteroidota</taxon>
        <taxon>Sphingobacteriia</taxon>
        <taxon>Sphingobacteriales</taxon>
        <taxon>Sphingobacteriaceae</taxon>
        <taxon>Solitalea</taxon>
    </lineage>
</organism>
<evidence type="ECO:0000259" key="3">
    <source>
        <dbReference type="Pfam" id="PF00501"/>
    </source>
</evidence>
<evidence type="ECO:0000313" key="4">
    <source>
        <dbReference type="EMBL" id="AFD06723.1"/>
    </source>
</evidence>
<dbReference type="eggNOG" id="COG0318">
    <property type="taxonomic scope" value="Bacteria"/>
</dbReference>
<proteinExistence type="inferred from homology"/>
<reference evidence="4" key="1">
    <citation type="submission" date="2012-02" db="EMBL/GenBank/DDBJ databases">
        <title>The complete genome of Solitalea canadensis DSM 3403.</title>
        <authorList>
            <consortium name="US DOE Joint Genome Institute (JGI-PGF)"/>
            <person name="Lucas S."/>
            <person name="Copeland A."/>
            <person name="Lapidus A."/>
            <person name="Glavina del Rio T."/>
            <person name="Dalin E."/>
            <person name="Tice H."/>
            <person name="Bruce D."/>
            <person name="Goodwin L."/>
            <person name="Pitluck S."/>
            <person name="Peters L."/>
            <person name="Ovchinnikova G."/>
            <person name="Lu M."/>
            <person name="Kyrpides N."/>
            <person name="Mavromatis K."/>
            <person name="Ivanova N."/>
            <person name="Brettin T."/>
            <person name="Detter J.C."/>
            <person name="Han C."/>
            <person name="Larimer F."/>
            <person name="Land M."/>
            <person name="Hauser L."/>
            <person name="Markowitz V."/>
            <person name="Cheng J.-F."/>
            <person name="Hugenholtz P."/>
            <person name="Woyke T."/>
            <person name="Wu D."/>
            <person name="Spring S."/>
            <person name="Schroeder M."/>
            <person name="Kopitz M."/>
            <person name="Brambilla E."/>
            <person name="Klenk H.-P."/>
            <person name="Eisen J.A."/>
        </authorList>
    </citation>
    <scope>NUCLEOTIDE SEQUENCE</scope>
    <source>
        <strain evidence="4">DSM 3403</strain>
    </source>
</reference>
<evidence type="ECO:0000313" key="5">
    <source>
        <dbReference type="Proteomes" id="UP000007590"/>
    </source>
</evidence>
<dbReference type="OrthoDB" id="9765680at2"/>
<dbReference type="GO" id="GO:0031956">
    <property type="term" value="F:medium-chain fatty acid-CoA ligase activity"/>
    <property type="evidence" value="ECO:0007669"/>
    <property type="project" value="TreeGrafter"/>
</dbReference>
<dbReference type="InterPro" id="IPR045851">
    <property type="entry name" value="AMP-bd_C_sf"/>
</dbReference>
<dbReference type="InterPro" id="IPR000873">
    <property type="entry name" value="AMP-dep_synth/lig_dom"/>
</dbReference>
<dbReference type="EMBL" id="CP003349">
    <property type="protein sequence ID" value="AFD06723.1"/>
    <property type="molecule type" value="Genomic_DNA"/>
</dbReference>
<sequence>MKLLDLIYANQSLSFFDLESEKECTINELIVEIPLKTEGRFLVFIYTDNSIASLAALFSCWNIENATIALFSETLAEELKEALEQQYQPMCVVDKTREVIPDYHLIESISLFPLFISNEPRKFEIDNQIKLLLSTSGTTGSPKLVKLSERNVVENALSIIDYLPIESSDQTPLCLPIHYSYGFSVLTTNSIKGGRIYTAVDDMLKRTFWQTFKSYKFTSIVGVPFVYEMLNRLGFYAYDLPSLKYFTQAGGRLNTDLIEKFYQYSKEKNCRFFVMYGQTEATARMSYLPPQDLESKKGSIGKPLKNGKFIIDEHSGELLYGGPNVFGGYAQNRDDLAIYEQPLWLRTGDLAQVDNDGYYFIIGRLKRFAKIAGNRVNLDELENYLKLDFNSAQLACLNIDDKKIAVFIKKDAEIDPERLIEFLRDKFTIHHTMVQVVFIEELPLTANGKVDLQYLYNSFTEDSKVG</sequence>
<evidence type="ECO:0000256" key="2">
    <source>
        <dbReference type="ARBA" id="ARBA00022598"/>
    </source>
</evidence>
<feature type="domain" description="AMP-dependent synthetase/ligase" evidence="3">
    <location>
        <begin position="7"/>
        <end position="329"/>
    </location>
</feature>